<proteinExistence type="predicted"/>
<dbReference type="EMBL" id="CP001340">
    <property type="protein sequence ID" value="ACL93929.1"/>
    <property type="molecule type" value="Genomic_DNA"/>
</dbReference>
<sequence>MRIANCHLRLRARPGLTGLAQIKCLRDDTDAIESIARIDADKEYIKRWTLSLEI</sequence>
<dbReference type="PATRIC" id="fig|565050.3.peg.461"/>
<evidence type="ECO:0000313" key="3">
    <source>
        <dbReference type="Proteomes" id="UP000001364"/>
    </source>
</evidence>
<dbReference type="Proteomes" id="UP000001364">
    <property type="component" value="Chromosome"/>
</dbReference>
<dbReference type="AlphaFoldDB" id="A0A0H3C3S8"/>
<keyword evidence="3" id="KW-1185">Reference proteome</keyword>
<name>A0A0H3C3S8_CAUVN</name>
<evidence type="ECO:0000313" key="2">
    <source>
        <dbReference type="EMBL" id="ACL93929.1"/>
    </source>
</evidence>
<dbReference type="RefSeq" id="YP_002515837.1">
    <property type="nucleotide sequence ID" value="NC_011916.1"/>
</dbReference>
<reference evidence="2 3" key="1">
    <citation type="journal article" date="2010" name="J. Bacteriol.">
        <title>The genetic basis of laboratory adaptation in Caulobacter crescentus.</title>
        <authorList>
            <person name="Marks M.E."/>
            <person name="Castro-Rojas C.M."/>
            <person name="Teiling C."/>
            <person name="Du L."/>
            <person name="Kapatral V."/>
            <person name="Walunas T.L."/>
            <person name="Crosson S."/>
        </authorList>
    </citation>
    <scope>NUCLEOTIDE SEQUENCE [LARGE SCALE GENOMIC DNA]</scope>
    <source>
        <strain evidence="3">NA1000 / CB15N</strain>
    </source>
</reference>
<protein>
    <submittedName>
        <fullName evidence="2">Undecaprenyl-phosphate sugar phosphotransferase-related protein</fullName>
    </submittedName>
</protein>
<feature type="domain" description="Bacterial sugar transferase" evidence="1">
    <location>
        <begin position="6"/>
        <end position="53"/>
    </location>
</feature>
<dbReference type="RefSeq" id="WP_012639965.1">
    <property type="nucleotide sequence ID" value="NC_011916.1"/>
</dbReference>
<dbReference type="HOGENOM" id="CLU_3041643_0_0_5"/>
<organism evidence="2 3">
    <name type="scientific">Caulobacter vibrioides (strain NA1000 / CB15N)</name>
    <name type="common">Caulobacter crescentus</name>
    <dbReference type="NCBI Taxonomy" id="565050"/>
    <lineage>
        <taxon>Bacteria</taxon>
        <taxon>Pseudomonadati</taxon>
        <taxon>Pseudomonadota</taxon>
        <taxon>Alphaproteobacteria</taxon>
        <taxon>Caulobacterales</taxon>
        <taxon>Caulobacteraceae</taxon>
        <taxon>Caulobacter</taxon>
    </lineage>
</organism>
<evidence type="ECO:0000259" key="1">
    <source>
        <dbReference type="Pfam" id="PF02397"/>
    </source>
</evidence>
<dbReference type="KEGG" id="ccs:CCNA_00464"/>
<dbReference type="Pfam" id="PF02397">
    <property type="entry name" value="Bac_transf"/>
    <property type="match status" value="1"/>
</dbReference>
<gene>
    <name evidence="2" type="ordered locus">CCNA_00464</name>
</gene>
<dbReference type="GeneID" id="7330591"/>
<dbReference type="InterPro" id="IPR003362">
    <property type="entry name" value="Bact_transf"/>
</dbReference>
<accession>A0A0H3C3S8</accession>
<dbReference type="OrthoDB" id="9808602at2"/>